<evidence type="ECO:0000256" key="4">
    <source>
        <dbReference type="ARBA" id="ARBA00022475"/>
    </source>
</evidence>
<dbReference type="PANTHER" id="PTHR11878:SF65">
    <property type="entry name" value="NA_CA-EXCHANGE PROTEIN, ISOFORM G"/>
    <property type="match status" value="1"/>
</dbReference>
<gene>
    <name evidence="22" type="ORF">AMON00008_LOCUS14907</name>
</gene>
<evidence type="ECO:0000256" key="19">
    <source>
        <dbReference type="SAM" id="Phobius"/>
    </source>
</evidence>
<evidence type="ECO:0008006" key="23">
    <source>
        <dbReference type="Google" id="ProtNLM"/>
    </source>
</evidence>
<evidence type="ECO:0000256" key="10">
    <source>
        <dbReference type="ARBA" id="ARBA00022860"/>
    </source>
</evidence>
<evidence type="ECO:0000259" key="21">
    <source>
        <dbReference type="Pfam" id="PF03160"/>
    </source>
</evidence>
<evidence type="ECO:0000256" key="3">
    <source>
        <dbReference type="ARBA" id="ARBA00022448"/>
    </source>
</evidence>
<feature type="region of interest" description="Disordered" evidence="18">
    <location>
        <begin position="791"/>
        <end position="824"/>
    </location>
</feature>
<feature type="domain" description="Sodium/calcium exchanger membrane region" evidence="20">
    <location>
        <begin position="469"/>
        <end position="633"/>
    </location>
</feature>
<dbReference type="GO" id="GO:0046872">
    <property type="term" value="F:metal ion binding"/>
    <property type="evidence" value="ECO:0007669"/>
    <property type="project" value="UniProtKB-KW"/>
</dbReference>
<feature type="domain" description="Calx-beta" evidence="21">
    <location>
        <begin position="276"/>
        <end position="371"/>
    </location>
</feature>
<keyword evidence="14 19" id="KW-0472">Membrane</keyword>
<keyword evidence="7" id="KW-0732">Signal</keyword>
<keyword evidence="15" id="KW-0325">Glycoprotein</keyword>
<evidence type="ECO:0000256" key="17">
    <source>
        <dbReference type="ARBA" id="ARBA00033667"/>
    </source>
</evidence>
<dbReference type="InterPro" id="IPR044880">
    <property type="entry name" value="NCX_ion-bd_dom_sf"/>
</dbReference>
<dbReference type="AlphaFoldDB" id="A0A7S4VBV7"/>
<dbReference type="Gene3D" id="1.20.1420.30">
    <property type="entry name" value="NCX, central ion-binding region"/>
    <property type="match status" value="2"/>
</dbReference>
<dbReference type="SUPFAM" id="SSF141072">
    <property type="entry name" value="CalX-like"/>
    <property type="match status" value="1"/>
</dbReference>
<dbReference type="InterPro" id="IPR003644">
    <property type="entry name" value="Calx_beta"/>
</dbReference>
<keyword evidence="11 19" id="KW-1133">Transmembrane helix</keyword>
<dbReference type="GO" id="GO:0005516">
    <property type="term" value="F:calmodulin binding"/>
    <property type="evidence" value="ECO:0007669"/>
    <property type="project" value="UniProtKB-KW"/>
</dbReference>
<keyword evidence="8" id="KW-0677">Repeat</keyword>
<dbReference type="Gene3D" id="2.60.40.2030">
    <property type="match status" value="1"/>
</dbReference>
<evidence type="ECO:0000256" key="9">
    <source>
        <dbReference type="ARBA" id="ARBA00022837"/>
    </source>
</evidence>
<sequence length="890" mass="93981">MSEPRICDIGGRGLVFPIFEAEQHWSKGFRAVLYAIAMVYLFLGVNILADKFVASIEVITSTEKRTHDKDTGRVIKVMVWNSTVANLTLLALGSSAPEILLSIMESIRRGFSSGDLGPSTIVGSAAFNLFVIIAVCIAAIPSPETRCIKQQNVFSVTACFSLLAYLWLVFIVQICSPDVVEIWEAVCTLFFLPVLIFVSYSADVGRWPFSRRSSSLETWACKVDPTAGGEPEPTCGTEMPPAPMRAGVPGCVDEEWGACSTSLIALPGRPSGSGAGILAFDDDEWEVVAGRERREVTIPVFRQQGSAGLVACRCRTEGGTAVPGRDYLERGGELLFAPGVTHLSVSVELLPKRPGEESRQFGVVLDEVRGGAVLKPEGGADGQRVVLPVTILSESERQSCCGLGMGGVFDWGVFRDSMASWRNEVVEAVACVGQEDEEPSTLDWVFHVLGFPWKILFGLIVPPAGWMGGWLCFGLSLLCIGAVTSIVIDFAELFGCVVQIEDSITAVTFVALGTSMPDLFASVSAARADEWADASIVNVTGSNSVNVFVGIGIPWTMSAIYWSRKPQGVFVVHGGELAFSVVVFTIAALAALAVIRIRRVKLGGELGGPFGPKVLSALLMVLLWVFYVSLSVWRAVTKVQAFWSQVAAVAVAAVALEHIVIAAGVGLWLLSGRAARRRRSSGGDDGRTAGWPRPPPPPALQASGTPPAAERAPAPTVHGLVLLPPSAAEMADGVDAFKAPLPLGQPPLLAPQGTAADGSAKPAVEEGQRTACTLSFGAAARIVVALQQMRRRAQHRRLGPRRDPSQSGPSHVQSLARGGGGGGEGVLSDGVQLVGVQLGLTAAAARGQQGPLLGAHCLRSTVPAPRAGVCGAGAASEQEWCQGPPQQEVQ</sequence>
<keyword evidence="4" id="KW-1003">Cell membrane</keyword>
<dbReference type="PANTHER" id="PTHR11878">
    <property type="entry name" value="SODIUM/CALCIUM EXCHANGER"/>
    <property type="match status" value="1"/>
</dbReference>
<dbReference type="InterPro" id="IPR051171">
    <property type="entry name" value="CaCA"/>
</dbReference>
<evidence type="ECO:0000256" key="8">
    <source>
        <dbReference type="ARBA" id="ARBA00022737"/>
    </source>
</evidence>
<feature type="transmembrane region" description="Helical" evidence="19">
    <location>
        <begin position="615"/>
        <end position="636"/>
    </location>
</feature>
<evidence type="ECO:0000256" key="11">
    <source>
        <dbReference type="ARBA" id="ARBA00022989"/>
    </source>
</evidence>
<evidence type="ECO:0000256" key="5">
    <source>
        <dbReference type="ARBA" id="ARBA00022692"/>
    </source>
</evidence>
<feature type="domain" description="Sodium/calcium exchanger membrane region" evidence="20">
    <location>
        <begin position="35"/>
        <end position="200"/>
    </location>
</feature>
<protein>
    <recommendedName>
        <fullName evidence="23">Sodium/calcium exchanger membrane region domain-containing protein</fullName>
    </recommendedName>
</protein>
<comment type="similarity">
    <text evidence="2">Belongs to the Ca(2+):cation antiporter (CaCA) (TC 2.A.19) family. SLC8 subfamily.</text>
</comment>
<feature type="transmembrane region" description="Helical" evidence="19">
    <location>
        <begin position="545"/>
        <end position="562"/>
    </location>
</feature>
<keyword evidence="9" id="KW-0106">Calcium</keyword>
<feature type="transmembrane region" description="Helical" evidence="19">
    <location>
        <begin position="152"/>
        <end position="170"/>
    </location>
</feature>
<evidence type="ECO:0000256" key="15">
    <source>
        <dbReference type="ARBA" id="ARBA00023180"/>
    </source>
</evidence>
<evidence type="ECO:0000256" key="18">
    <source>
        <dbReference type="SAM" id="MobiDB-lite"/>
    </source>
</evidence>
<keyword evidence="10" id="KW-0112">Calmodulin-binding</keyword>
<proteinExistence type="inferred from homology"/>
<name>A0A7S4VBV7_9DINO</name>
<evidence type="ECO:0000256" key="14">
    <source>
        <dbReference type="ARBA" id="ARBA00023136"/>
    </source>
</evidence>
<evidence type="ECO:0000259" key="20">
    <source>
        <dbReference type="Pfam" id="PF01699"/>
    </source>
</evidence>
<dbReference type="Pfam" id="PF01699">
    <property type="entry name" value="Na_Ca_ex"/>
    <property type="match status" value="2"/>
</dbReference>
<evidence type="ECO:0000256" key="2">
    <source>
        <dbReference type="ARBA" id="ARBA00007489"/>
    </source>
</evidence>
<dbReference type="InterPro" id="IPR038081">
    <property type="entry name" value="CalX-like_sf"/>
</dbReference>
<evidence type="ECO:0000256" key="7">
    <source>
        <dbReference type="ARBA" id="ARBA00022729"/>
    </source>
</evidence>
<comment type="catalytic activity">
    <reaction evidence="17">
        <text>Ca(2+)(in) + 3 Na(+)(out) = Ca(2+)(out) + 3 Na(+)(in)</text>
        <dbReference type="Rhea" id="RHEA:69955"/>
        <dbReference type="ChEBI" id="CHEBI:29101"/>
        <dbReference type="ChEBI" id="CHEBI:29108"/>
    </reaction>
</comment>
<evidence type="ECO:0000256" key="1">
    <source>
        <dbReference type="ARBA" id="ARBA00004651"/>
    </source>
</evidence>
<evidence type="ECO:0000256" key="12">
    <source>
        <dbReference type="ARBA" id="ARBA00023053"/>
    </source>
</evidence>
<keyword evidence="16" id="KW-0739">Sodium transport</keyword>
<feature type="transmembrane region" description="Helical" evidence="19">
    <location>
        <begin position="577"/>
        <end position="595"/>
    </location>
</feature>
<keyword evidence="12" id="KW-0915">Sodium</keyword>
<keyword evidence="5 19" id="KW-0812">Transmembrane</keyword>
<dbReference type="PRINTS" id="PR01259">
    <property type="entry name" value="NACAEXCHNGR"/>
</dbReference>
<dbReference type="InterPro" id="IPR004837">
    <property type="entry name" value="NaCa_Exmemb"/>
</dbReference>
<dbReference type="InterPro" id="IPR004836">
    <property type="entry name" value="Na_Ca_Ex"/>
</dbReference>
<comment type="subcellular location">
    <subcellularLocation>
        <location evidence="1">Cell membrane</location>
        <topology evidence="1">Multi-pass membrane protein</topology>
    </subcellularLocation>
</comment>
<feature type="transmembrane region" description="Helical" evidence="19">
    <location>
        <begin position="116"/>
        <end position="140"/>
    </location>
</feature>
<organism evidence="22">
    <name type="scientific">Alexandrium monilatum</name>
    <dbReference type="NCBI Taxonomy" id="311494"/>
    <lineage>
        <taxon>Eukaryota</taxon>
        <taxon>Sar</taxon>
        <taxon>Alveolata</taxon>
        <taxon>Dinophyceae</taxon>
        <taxon>Gonyaulacales</taxon>
        <taxon>Pyrocystaceae</taxon>
        <taxon>Alexandrium</taxon>
    </lineage>
</organism>
<feature type="transmembrane region" description="Helical" evidence="19">
    <location>
        <begin position="74"/>
        <end position="96"/>
    </location>
</feature>
<feature type="transmembrane region" description="Helical" evidence="19">
    <location>
        <begin position="182"/>
        <end position="202"/>
    </location>
</feature>
<feature type="transmembrane region" description="Helical" evidence="19">
    <location>
        <begin position="467"/>
        <end position="488"/>
    </location>
</feature>
<dbReference type="GO" id="GO:0005886">
    <property type="term" value="C:plasma membrane"/>
    <property type="evidence" value="ECO:0007669"/>
    <property type="project" value="UniProtKB-SubCell"/>
</dbReference>
<reference evidence="22" key="1">
    <citation type="submission" date="2021-01" db="EMBL/GenBank/DDBJ databases">
        <authorList>
            <person name="Corre E."/>
            <person name="Pelletier E."/>
            <person name="Niang G."/>
            <person name="Scheremetjew M."/>
            <person name="Finn R."/>
            <person name="Kale V."/>
            <person name="Holt S."/>
            <person name="Cochrane G."/>
            <person name="Meng A."/>
            <person name="Brown T."/>
            <person name="Cohen L."/>
        </authorList>
    </citation>
    <scope>NUCLEOTIDE SEQUENCE</scope>
    <source>
        <strain evidence="22">CCMP3105</strain>
    </source>
</reference>
<feature type="transmembrane region" description="Helical" evidence="19">
    <location>
        <begin position="31"/>
        <end position="53"/>
    </location>
</feature>
<dbReference type="GO" id="GO:0005432">
    <property type="term" value="F:calcium:sodium antiporter activity"/>
    <property type="evidence" value="ECO:0007669"/>
    <property type="project" value="InterPro"/>
</dbReference>
<dbReference type="GO" id="GO:0007154">
    <property type="term" value="P:cell communication"/>
    <property type="evidence" value="ECO:0007669"/>
    <property type="project" value="InterPro"/>
</dbReference>
<evidence type="ECO:0000256" key="6">
    <source>
        <dbReference type="ARBA" id="ARBA00022723"/>
    </source>
</evidence>
<feature type="region of interest" description="Disordered" evidence="18">
    <location>
        <begin position="679"/>
        <end position="713"/>
    </location>
</feature>
<accession>A0A7S4VBV7</accession>
<dbReference type="EMBL" id="HBNR01022333">
    <property type="protein sequence ID" value="CAE4575288.1"/>
    <property type="molecule type" value="Transcribed_RNA"/>
</dbReference>
<keyword evidence="6" id="KW-0479">Metal-binding</keyword>
<keyword evidence="3" id="KW-0813">Transport</keyword>
<evidence type="ECO:0000256" key="13">
    <source>
        <dbReference type="ARBA" id="ARBA00023065"/>
    </source>
</evidence>
<evidence type="ECO:0000313" key="22">
    <source>
        <dbReference type="EMBL" id="CAE4575288.1"/>
    </source>
</evidence>
<keyword evidence="13" id="KW-0406">Ion transport</keyword>
<evidence type="ECO:0000256" key="16">
    <source>
        <dbReference type="ARBA" id="ARBA00023201"/>
    </source>
</evidence>
<feature type="transmembrane region" description="Helical" evidence="19">
    <location>
        <begin position="642"/>
        <end position="670"/>
    </location>
</feature>
<dbReference type="Pfam" id="PF03160">
    <property type="entry name" value="Calx-beta"/>
    <property type="match status" value="1"/>
</dbReference>